<evidence type="ECO:0000313" key="2">
    <source>
        <dbReference type="Proteomes" id="UP001177943"/>
    </source>
</evidence>
<dbReference type="EMBL" id="CP126084">
    <property type="protein sequence ID" value="WHX50926.1"/>
    <property type="molecule type" value="Genomic_DNA"/>
</dbReference>
<dbReference type="RefSeq" id="WP_283927944.1">
    <property type="nucleotide sequence ID" value="NZ_CP126084.1"/>
</dbReference>
<dbReference type="KEGG" id="pwn:QNH46_09915"/>
<organism evidence="1 2">
    <name type="scientific">Paenibacillus woosongensis</name>
    <dbReference type="NCBI Taxonomy" id="307580"/>
    <lineage>
        <taxon>Bacteria</taxon>
        <taxon>Bacillati</taxon>
        <taxon>Bacillota</taxon>
        <taxon>Bacilli</taxon>
        <taxon>Bacillales</taxon>
        <taxon>Paenibacillaceae</taxon>
        <taxon>Paenibacillus</taxon>
    </lineage>
</organism>
<accession>A0AA95I800</accession>
<gene>
    <name evidence="1" type="ORF">QNH46_09915</name>
</gene>
<name>A0AA95I800_9BACL</name>
<proteinExistence type="predicted"/>
<sequence length="152" mass="17832">MPNHDFFVGRVDHPDITWTENGIVLNGNPVNFHVSIDDELINYLSDALNWIEGWYPNGSHERGLDRYGYTIIKEKEQLRKFRDIIISWRNLFIHGPEYIILTGDYCRDLGSNKGYYEKNKFKKVDVIDQMDELVEIIEEALISSHYVIHCGI</sequence>
<evidence type="ECO:0000313" key="1">
    <source>
        <dbReference type="EMBL" id="WHX50926.1"/>
    </source>
</evidence>
<reference evidence="1" key="1">
    <citation type="submission" date="2023-05" db="EMBL/GenBank/DDBJ databases">
        <title>Comparative genomics of Bacillaceae isolates and their secondary metabolite potential.</title>
        <authorList>
            <person name="Song L."/>
            <person name="Nielsen L.J."/>
            <person name="Mohite O."/>
            <person name="Xu X."/>
            <person name="Weber T."/>
            <person name="Kovacs A.T."/>
        </authorList>
    </citation>
    <scope>NUCLEOTIDE SEQUENCE</scope>
    <source>
        <strain evidence="1">B2_4</strain>
    </source>
</reference>
<dbReference type="Proteomes" id="UP001177943">
    <property type="component" value="Chromosome"/>
</dbReference>
<protein>
    <submittedName>
        <fullName evidence="1">Uncharacterized protein</fullName>
    </submittedName>
</protein>
<dbReference type="AlphaFoldDB" id="A0AA95I800"/>